<dbReference type="Proteomes" id="UP000440694">
    <property type="component" value="Unassembled WGS sequence"/>
</dbReference>
<proteinExistence type="inferred from homology"/>
<dbReference type="PANTHER" id="PTHR35024">
    <property type="entry name" value="HYPOTHETICAL CYTOSOLIC PROTEIN"/>
    <property type="match status" value="1"/>
</dbReference>
<keyword evidence="3" id="KW-1185">Reference proteome</keyword>
<accession>A0A6I3KM81</accession>
<reference evidence="2 3" key="1">
    <citation type="submission" date="2019-11" db="EMBL/GenBank/DDBJ databases">
        <title>Identification of a novel strain.</title>
        <authorList>
            <person name="Xu Q."/>
            <person name="Wang G."/>
        </authorList>
    </citation>
    <scope>NUCLEOTIDE SEQUENCE [LARGE SCALE GENOMIC DNA]</scope>
    <source>
        <strain evidence="3">xq</strain>
    </source>
</reference>
<dbReference type="EMBL" id="WMBQ01000002">
    <property type="protein sequence ID" value="MTD95478.1"/>
    <property type="molecule type" value="Genomic_DNA"/>
</dbReference>
<comment type="caution">
    <text evidence="2">The sequence shown here is derived from an EMBL/GenBank/DDBJ whole genome shotgun (WGS) entry which is preliminary data.</text>
</comment>
<dbReference type="RefSeq" id="WP_154740020.1">
    <property type="nucleotide sequence ID" value="NZ_WMBQ01000002.1"/>
</dbReference>
<dbReference type="InterPro" id="IPR007607">
    <property type="entry name" value="BacA/B"/>
</dbReference>
<organism evidence="2 3">
    <name type="scientific">Hyphomicrobium album</name>
    <dbReference type="NCBI Taxonomy" id="2665159"/>
    <lineage>
        <taxon>Bacteria</taxon>
        <taxon>Pseudomonadati</taxon>
        <taxon>Pseudomonadota</taxon>
        <taxon>Alphaproteobacteria</taxon>
        <taxon>Hyphomicrobiales</taxon>
        <taxon>Hyphomicrobiaceae</taxon>
        <taxon>Hyphomicrobium</taxon>
    </lineage>
</organism>
<protein>
    <submittedName>
        <fullName evidence="2">Polymer-forming cytoskeletal protein</fullName>
    </submittedName>
</protein>
<dbReference type="AlphaFoldDB" id="A0A6I3KM81"/>
<sequence length="156" mass="16237">MVFQRKSEPKTLTVVPADVTALSPHAGSGVRMAESVIGKDMSIEGQSITVRCKGSLRVNGAIAADLHCTELVVGEEAVVNGSIAADTVRVFGQVQGAILGAHVVLHPSAQVEGDIHSQSLTIEQGASFDGRSRKVTNAAEVAPQLENPETQAHAYG</sequence>
<dbReference type="Pfam" id="PF04519">
    <property type="entry name" value="Bactofilin"/>
    <property type="match status" value="1"/>
</dbReference>
<evidence type="ECO:0000313" key="3">
    <source>
        <dbReference type="Proteomes" id="UP000440694"/>
    </source>
</evidence>
<evidence type="ECO:0000313" key="2">
    <source>
        <dbReference type="EMBL" id="MTD95478.1"/>
    </source>
</evidence>
<comment type="similarity">
    <text evidence="1">Belongs to the bactofilin family.</text>
</comment>
<name>A0A6I3KM81_9HYPH</name>
<dbReference type="PANTHER" id="PTHR35024:SF4">
    <property type="entry name" value="POLYMER-FORMING CYTOSKELETAL PROTEIN"/>
    <property type="match status" value="1"/>
</dbReference>
<gene>
    <name evidence="2" type="ORF">GIW81_14155</name>
</gene>
<evidence type="ECO:0000256" key="1">
    <source>
        <dbReference type="ARBA" id="ARBA00044755"/>
    </source>
</evidence>